<dbReference type="PROSITE" id="PS00626">
    <property type="entry name" value="RCC1_2"/>
    <property type="match status" value="2"/>
</dbReference>
<dbReference type="PANTHER" id="PTHR45982:SF1">
    <property type="entry name" value="REGULATOR OF CHROMOSOME CONDENSATION"/>
    <property type="match status" value="1"/>
</dbReference>
<dbReference type="PROSITE" id="PS50012">
    <property type="entry name" value="RCC1_3"/>
    <property type="match status" value="5"/>
</dbReference>
<dbReference type="SUPFAM" id="SSF50985">
    <property type="entry name" value="RCC1/BLIP-II"/>
    <property type="match status" value="1"/>
</dbReference>
<dbReference type="RefSeq" id="WP_380114687.1">
    <property type="nucleotide sequence ID" value="NZ_JBHSIU010000011.1"/>
</dbReference>
<proteinExistence type="predicted"/>
<dbReference type="InterPro" id="IPR051553">
    <property type="entry name" value="Ran_GTPase-activating"/>
</dbReference>
<dbReference type="SUPFAM" id="SSF52129">
    <property type="entry name" value="Caspase-like"/>
    <property type="match status" value="1"/>
</dbReference>
<comment type="caution">
    <text evidence="2">The sequence shown here is derived from an EMBL/GenBank/DDBJ whole genome shotgun (WGS) entry which is preliminary data.</text>
</comment>
<dbReference type="InterPro" id="IPR011600">
    <property type="entry name" value="Pept_C14_caspase"/>
</dbReference>
<organism evidence="2 3">
    <name type="scientific">Dactylosporangium cerinum</name>
    <dbReference type="NCBI Taxonomy" id="1434730"/>
    <lineage>
        <taxon>Bacteria</taxon>
        <taxon>Bacillati</taxon>
        <taxon>Actinomycetota</taxon>
        <taxon>Actinomycetes</taxon>
        <taxon>Micromonosporales</taxon>
        <taxon>Micromonosporaceae</taxon>
        <taxon>Dactylosporangium</taxon>
    </lineage>
</organism>
<dbReference type="InterPro" id="IPR000408">
    <property type="entry name" value="Reg_chr_condens"/>
</dbReference>
<feature type="domain" description="Peptidase C14 caspase" evidence="1">
    <location>
        <begin position="2"/>
        <end position="212"/>
    </location>
</feature>
<dbReference type="NCBIfam" id="NF047832">
    <property type="entry name" value="caspase_w_EACC1"/>
    <property type="match status" value="1"/>
</dbReference>
<dbReference type="InterPro" id="IPR029030">
    <property type="entry name" value="Caspase-like_dom_sf"/>
</dbReference>
<sequence length="516" mass="53587">MIGAGRYDGAQLPDLPAAARNVAALGGLLAVDGCTQVVDPLDVAAVLDPVRTASLQAEDLLVVYYAGHGLLLGRQRDELHLAVGRSDLEKPWAAVPYAQVADLVRDSGARVKVVILDCCYSGRATGVPLMAAGPGVMEQVDVEGVYVMTSSPATRPSYAPSGSAFTAFTEALLDELAAAATGTDGRVSLAAVFERVRRRMRRAGLSEPQQYTTNTAAELVLVVHGKQVGGRVVTWGYSTRYEGRDIWRISEVATVPYGLPPATAVSAGYGHDLSLDAYGRVHAWGDNGEGQLNVPDGLDRIVAISAGGSHSLALDADGRVYGWGRNTHGQAAVPEALSGMVSVAAGWSHSMALGSDGRVVAWGSNRCGERAVPGGLSRVSAIAAGGLHCLALDADGRVTAWGDNTYGETRVPDTLGRVVAIAAGSHRSLAVDVDGKLTAWGKVGRPSRPSRATPPKGLDRIIAIAAGEWHDLALDANGQITAWGDNSRHQTEVPTGLVGVTAIAAGGHRNLAIVAD</sequence>
<dbReference type="Gene3D" id="2.130.10.30">
    <property type="entry name" value="Regulator of chromosome condensation 1/beta-lactamase-inhibitor protein II"/>
    <property type="match status" value="2"/>
</dbReference>
<gene>
    <name evidence="2" type="ORF">ACFPIJ_11400</name>
</gene>
<dbReference type="Pfam" id="PF00656">
    <property type="entry name" value="Peptidase_C14"/>
    <property type="match status" value="1"/>
</dbReference>
<evidence type="ECO:0000259" key="1">
    <source>
        <dbReference type="Pfam" id="PF00656"/>
    </source>
</evidence>
<evidence type="ECO:0000313" key="3">
    <source>
        <dbReference type="Proteomes" id="UP001595912"/>
    </source>
</evidence>
<dbReference type="EMBL" id="JBHSIU010000011">
    <property type="protein sequence ID" value="MFC4998439.1"/>
    <property type="molecule type" value="Genomic_DNA"/>
</dbReference>
<dbReference type="Proteomes" id="UP001595912">
    <property type="component" value="Unassembled WGS sequence"/>
</dbReference>
<dbReference type="PANTHER" id="PTHR45982">
    <property type="entry name" value="REGULATOR OF CHROMOSOME CONDENSATION"/>
    <property type="match status" value="1"/>
</dbReference>
<keyword evidence="3" id="KW-1185">Reference proteome</keyword>
<dbReference type="Pfam" id="PF13540">
    <property type="entry name" value="RCC1_2"/>
    <property type="match status" value="5"/>
</dbReference>
<dbReference type="Gene3D" id="3.40.50.1460">
    <property type="match status" value="1"/>
</dbReference>
<protein>
    <submittedName>
        <fullName evidence="2">Caspase family protein</fullName>
    </submittedName>
</protein>
<reference evidence="3" key="1">
    <citation type="journal article" date="2019" name="Int. J. Syst. Evol. Microbiol.">
        <title>The Global Catalogue of Microorganisms (GCM) 10K type strain sequencing project: providing services to taxonomists for standard genome sequencing and annotation.</title>
        <authorList>
            <consortium name="The Broad Institute Genomics Platform"/>
            <consortium name="The Broad Institute Genome Sequencing Center for Infectious Disease"/>
            <person name="Wu L."/>
            <person name="Ma J."/>
        </authorList>
    </citation>
    <scope>NUCLEOTIDE SEQUENCE [LARGE SCALE GENOMIC DNA]</scope>
    <source>
        <strain evidence="3">CGMCC 4.7152</strain>
    </source>
</reference>
<accession>A0ABV9VRL6</accession>
<dbReference type="InterPro" id="IPR009091">
    <property type="entry name" value="RCC1/BLIP-II"/>
</dbReference>
<name>A0ABV9VRL6_9ACTN</name>
<evidence type="ECO:0000313" key="2">
    <source>
        <dbReference type="EMBL" id="MFC4998439.1"/>
    </source>
</evidence>